<sequence length="52" mass="5830">EIDFWENLATRVTRENLVGRGDLEFGLLMNTCFRVGLVCGIGLDESDEGVLR</sequence>
<protein>
    <submittedName>
        <fullName evidence="1">Uncharacterized protein</fullName>
    </submittedName>
</protein>
<dbReference type="EMBL" id="AK229181">
    <property type="protein sequence ID" value="BAF01051.1"/>
    <property type="molecule type" value="mRNA"/>
</dbReference>
<feature type="non-terminal residue" evidence="1">
    <location>
        <position position="1"/>
    </location>
</feature>
<evidence type="ECO:0000313" key="1">
    <source>
        <dbReference type="EMBL" id="BAF01051.1"/>
    </source>
</evidence>
<organism evidence="1">
    <name type="scientific">Arabidopsis thaliana</name>
    <name type="common">Mouse-ear cress</name>
    <dbReference type="NCBI Taxonomy" id="3702"/>
    <lineage>
        <taxon>Eukaryota</taxon>
        <taxon>Viridiplantae</taxon>
        <taxon>Streptophyta</taxon>
        <taxon>Embryophyta</taxon>
        <taxon>Tracheophyta</taxon>
        <taxon>Spermatophyta</taxon>
        <taxon>Magnoliopsida</taxon>
        <taxon>eudicotyledons</taxon>
        <taxon>Gunneridae</taxon>
        <taxon>Pentapetalae</taxon>
        <taxon>rosids</taxon>
        <taxon>malvids</taxon>
        <taxon>Brassicales</taxon>
        <taxon>Brassicaceae</taxon>
        <taxon>Camelineae</taxon>
        <taxon>Arabidopsis</taxon>
    </lineage>
</organism>
<proteinExistence type="evidence at transcript level"/>
<accession>Q0WP98</accession>
<name>Q0WP98_ARATH</name>
<reference evidence="1" key="1">
    <citation type="submission" date="2006-07" db="EMBL/GenBank/DDBJ databases">
        <title>Large-scale analysis of RIKEN Arabidopsis full-length (RAFL) cDNAs.</title>
        <authorList>
            <person name="Totoki Y."/>
            <person name="Seki M."/>
            <person name="Ishida J."/>
            <person name="Nakajima M."/>
            <person name="Enju A."/>
            <person name="Morosawa T."/>
            <person name="Kamiya A."/>
            <person name="Narusaka M."/>
            <person name="Shin-i T."/>
            <person name="Nakagawa M."/>
            <person name="Sakamoto N."/>
            <person name="Oishi K."/>
            <person name="Kohara Y."/>
            <person name="Kobayashi M."/>
            <person name="Toyoda A."/>
            <person name="Sakaki Y."/>
            <person name="Sakurai T."/>
            <person name="Iida K."/>
            <person name="Akiyama K."/>
            <person name="Satou M."/>
            <person name="Toyoda T."/>
            <person name="Konagaya A."/>
            <person name="Carninci P."/>
            <person name="Kawai J."/>
            <person name="Hayashizaki Y."/>
            <person name="Shinozaki K."/>
        </authorList>
    </citation>
    <scope>NUCLEOTIDE SEQUENCE</scope>
</reference>
<dbReference type="AlphaFoldDB" id="Q0WP98"/>